<reference evidence="2 3" key="1">
    <citation type="submission" date="2020-06" db="EMBL/GenBank/DDBJ databases">
        <title>Actinomadura xiongansis sp. nov., isolated from soil of Baiyangdian.</title>
        <authorList>
            <person name="Zhang X."/>
        </authorList>
    </citation>
    <scope>NUCLEOTIDE SEQUENCE [LARGE SCALE GENOMIC DNA]</scope>
    <source>
        <strain evidence="2 3">HBUM206468</strain>
    </source>
</reference>
<dbReference type="InterPro" id="IPR016024">
    <property type="entry name" value="ARM-type_fold"/>
</dbReference>
<dbReference type="EMBL" id="JABVEC010000020">
    <property type="protein sequence ID" value="MBC6468688.1"/>
    <property type="molecule type" value="Genomic_DNA"/>
</dbReference>
<sequence>MSLRSRFDRRRSGEEHATDLEQVISGTRPEDGTGVNDLAEILLRHDRTDGAATGRTALRLIARNPSLLLALDQAARGTLSTPSAGWADIARDRLQGRTGGVVAMALASSHRDGRVREAAVDTLLDFRRPDLLPYVALRAADWVPQVRDHARAGLALALDEPSANTLELLIPVTLRLADRLRGHFAHRQVTSVLMAAPPSLLHAVMDSVRGRARRLVFDCAVTTGALSQPELLKIALSDPEWRIRVQAAEIVARDAVWTRRTMPLEKLARSSTPPVRVLGLTGLDRLDPTASAEEHLADASGLVRAFARAVHQRQGGNCAAFYRGRLTAGADPTPGLLAGLGECGSRADACAVAAWLDHPLAAGRREAVRALGRLGGLPKERAVALLTDPSAAVVRETAATLRPLASGLSPEPLEELLRHAGRFQVRRAAYTVLRETRGWSRLRAALIAAADTDPELAHRGFVDATWWARRDEIQHVPATALRKADLEEPLPMLTAEEHHALAGLAAAAAPAMSPYALDKLTRRLDEHLAARAR</sequence>
<dbReference type="InterPro" id="IPR011989">
    <property type="entry name" value="ARM-like"/>
</dbReference>
<accession>A0ABR7LW84</accession>
<keyword evidence="3" id="KW-1185">Reference proteome</keyword>
<dbReference type="RefSeq" id="WP_187245729.1">
    <property type="nucleotide sequence ID" value="NZ_BAAAOK010000001.1"/>
</dbReference>
<feature type="region of interest" description="Disordered" evidence="1">
    <location>
        <begin position="1"/>
        <end position="31"/>
    </location>
</feature>
<dbReference type="Gene3D" id="1.25.10.10">
    <property type="entry name" value="Leucine-rich Repeat Variant"/>
    <property type="match status" value="1"/>
</dbReference>
<organism evidence="2 3">
    <name type="scientific">Actinomadura alba</name>
    <dbReference type="NCBI Taxonomy" id="406431"/>
    <lineage>
        <taxon>Bacteria</taxon>
        <taxon>Bacillati</taxon>
        <taxon>Actinomycetota</taxon>
        <taxon>Actinomycetes</taxon>
        <taxon>Streptosporangiales</taxon>
        <taxon>Thermomonosporaceae</taxon>
        <taxon>Actinomadura</taxon>
    </lineage>
</organism>
<comment type="caution">
    <text evidence="2">The sequence shown here is derived from an EMBL/GenBank/DDBJ whole genome shotgun (WGS) entry which is preliminary data.</text>
</comment>
<evidence type="ECO:0008006" key="4">
    <source>
        <dbReference type="Google" id="ProtNLM"/>
    </source>
</evidence>
<evidence type="ECO:0000313" key="2">
    <source>
        <dbReference type="EMBL" id="MBC6468688.1"/>
    </source>
</evidence>
<evidence type="ECO:0000256" key="1">
    <source>
        <dbReference type="SAM" id="MobiDB-lite"/>
    </source>
</evidence>
<dbReference type="SUPFAM" id="SSF48371">
    <property type="entry name" value="ARM repeat"/>
    <property type="match status" value="1"/>
</dbReference>
<name>A0ABR7LW84_9ACTN</name>
<protein>
    <recommendedName>
        <fullName evidence="4">HEAT repeat domain-containing protein</fullName>
    </recommendedName>
</protein>
<dbReference type="Proteomes" id="UP000805614">
    <property type="component" value="Unassembled WGS sequence"/>
</dbReference>
<evidence type="ECO:0000313" key="3">
    <source>
        <dbReference type="Proteomes" id="UP000805614"/>
    </source>
</evidence>
<feature type="compositionally biased region" description="Basic and acidic residues" evidence="1">
    <location>
        <begin position="10"/>
        <end position="19"/>
    </location>
</feature>
<gene>
    <name evidence="2" type="ORF">HKK74_24795</name>
</gene>
<proteinExistence type="predicted"/>